<proteinExistence type="predicted"/>
<reference evidence="2" key="1">
    <citation type="journal article" date="2022" name="Mol. Ecol. Resour.">
        <title>The genomes of chicory, endive, great burdock and yacon provide insights into Asteraceae palaeo-polyploidization history and plant inulin production.</title>
        <authorList>
            <person name="Fan W."/>
            <person name="Wang S."/>
            <person name="Wang H."/>
            <person name="Wang A."/>
            <person name="Jiang F."/>
            <person name="Liu H."/>
            <person name="Zhao H."/>
            <person name="Xu D."/>
            <person name="Zhang Y."/>
        </authorList>
    </citation>
    <scope>NUCLEOTIDE SEQUENCE [LARGE SCALE GENOMIC DNA]</scope>
    <source>
        <strain evidence="2">cv. Niubang</strain>
    </source>
</reference>
<comment type="caution">
    <text evidence="1">The sequence shown here is derived from an EMBL/GenBank/DDBJ whole genome shotgun (WGS) entry which is preliminary data.</text>
</comment>
<sequence>MECRFMKTFKAMEDLENWAIANPDEGRMVGHYWLRNPKLSPNSFLRDSSPSPISPISFRSPSLPVPQFHFPHPLPFCLKKKSLSFSPFLICGSSHQIIHSFFSQDTRGKKRFSAELNRLEQETHFLEVA</sequence>
<evidence type="ECO:0000313" key="1">
    <source>
        <dbReference type="EMBL" id="KAI3718105.1"/>
    </source>
</evidence>
<accession>A0ACB9BBP6</accession>
<gene>
    <name evidence="1" type="ORF">L6452_18957</name>
</gene>
<reference evidence="1 2" key="2">
    <citation type="journal article" date="2022" name="Mol. Ecol. Resour.">
        <title>The genomes of chicory, endive, great burdock and yacon provide insights into Asteraceae paleo-polyploidization history and plant inulin production.</title>
        <authorList>
            <person name="Fan W."/>
            <person name="Wang S."/>
            <person name="Wang H."/>
            <person name="Wang A."/>
            <person name="Jiang F."/>
            <person name="Liu H."/>
            <person name="Zhao H."/>
            <person name="Xu D."/>
            <person name="Zhang Y."/>
        </authorList>
    </citation>
    <scope>NUCLEOTIDE SEQUENCE [LARGE SCALE GENOMIC DNA]</scope>
    <source>
        <strain evidence="2">cv. Niubang</strain>
    </source>
</reference>
<name>A0ACB9BBP6_ARCLA</name>
<dbReference type="EMBL" id="CM042052">
    <property type="protein sequence ID" value="KAI3718105.1"/>
    <property type="molecule type" value="Genomic_DNA"/>
</dbReference>
<dbReference type="Proteomes" id="UP001055879">
    <property type="component" value="Linkage Group LG06"/>
</dbReference>
<evidence type="ECO:0000313" key="2">
    <source>
        <dbReference type="Proteomes" id="UP001055879"/>
    </source>
</evidence>
<keyword evidence="2" id="KW-1185">Reference proteome</keyword>
<organism evidence="1 2">
    <name type="scientific">Arctium lappa</name>
    <name type="common">Greater burdock</name>
    <name type="synonym">Lappa major</name>
    <dbReference type="NCBI Taxonomy" id="4217"/>
    <lineage>
        <taxon>Eukaryota</taxon>
        <taxon>Viridiplantae</taxon>
        <taxon>Streptophyta</taxon>
        <taxon>Embryophyta</taxon>
        <taxon>Tracheophyta</taxon>
        <taxon>Spermatophyta</taxon>
        <taxon>Magnoliopsida</taxon>
        <taxon>eudicotyledons</taxon>
        <taxon>Gunneridae</taxon>
        <taxon>Pentapetalae</taxon>
        <taxon>asterids</taxon>
        <taxon>campanulids</taxon>
        <taxon>Asterales</taxon>
        <taxon>Asteraceae</taxon>
        <taxon>Carduoideae</taxon>
        <taxon>Cardueae</taxon>
        <taxon>Arctiinae</taxon>
        <taxon>Arctium</taxon>
    </lineage>
</organism>
<protein>
    <submittedName>
        <fullName evidence="1">Uncharacterized protein</fullName>
    </submittedName>
</protein>